<gene>
    <name evidence="7" type="ORF">SAMN05444410_10495</name>
</gene>
<dbReference type="Gene3D" id="1.20.200.10">
    <property type="entry name" value="Fumarase/aspartase (Central domain)"/>
    <property type="match status" value="1"/>
</dbReference>
<dbReference type="Gene3D" id="1.10.40.30">
    <property type="entry name" value="Fumarase/aspartase (C-terminal domain)"/>
    <property type="match status" value="1"/>
</dbReference>
<dbReference type="SUPFAM" id="SSF48557">
    <property type="entry name" value="L-aspartase-like"/>
    <property type="match status" value="1"/>
</dbReference>
<dbReference type="InterPro" id="IPR000362">
    <property type="entry name" value="Fumarate_lyase_fam"/>
</dbReference>
<dbReference type="Gene3D" id="1.10.275.10">
    <property type="entry name" value="Fumarase/aspartase (N-terminal domain)"/>
    <property type="match status" value="1"/>
</dbReference>
<proteinExistence type="predicted"/>
<evidence type="ECO:0000256" key="2">
    <source>
        <dbReference type="ARBA" id="ARBA00004941"/>
    </source>
</evidence>
<dbReference type="AlphaFoldDB" id="A0A8X8IEH8"/>
<dbReference type="NCBIfam" id="TIGR00838">
    <property type="entry name" value="argH"/>
    <property type="match status" value="1"/>
</dbReference>
<evidence type="ECO:0000256" key="4">
    <source>
        <dbReference type="ARBA" id="ARBA00022571"/>
    </source>
</evidence>
<comment type="pathway">
    <text evidence="2">Amino-acid biosynthesis; L-arginine biosynthesis; L-arginine from L-ornithine and carbamoyl phosphate: step 3/3.</text>
</comment>
<name>A0A8X8IEH8_9BACT</name>
<dbReference type="InterPro" id="IPR020557">
    <property type="entry name" value="Fumarate_lyase_CS"/>
</dbReference>
<evidence type="ECO:0000256" key="5">
    <source>
        <dbReference type="NCBIfam" id="TIGR00838"/>
    </source>
</evidence>
<protein>
    <recommendedName>
        <fullName evidence="3 5">Argininosuccinate lyase</fullName>
        <ecNumber evidence="3 5">4.3.2.1</ecNumber>
    </recommendedName>
</protein>
<dbReference type="InterPro" id="IPR024083">
    <property type="entry name" value="Fumarase/histidase_N"/>
</dbReference>
<dbReference type="Proteomes" id="UP000198711">
    <property type="component" value="Unassembled WGS sequence"/>
</dbReference>
<keyword evidence="4" id="KW-0055">Arginine biosynthesis</keyword>
<dbReference type="InterPro" id="IPR009049">
    <property type="entry name" value="Argininosuccinate_lyase"/>
</dbReference>
<evidence type="ECO:0000313" key="7">
    <source>
        <dbReference type="EMBL" id="SDW61067.1"/>
    </source>
</evidence>
<evidence type="ECO:0000256" key="1">
    <source>
        <dbReference type="ARBA" id="ARBA00000985"/>
    </source>
</evidence>
<sequence length="444" mass="49571">MKLWQKNTSVSGAVEQFTVGKDPEFDLLLAPFDTLGSMAHVKMLATVGLLTRSEADAVIEELKKIYALCKEGLFVIEAGVEDVHSQVELLLTRKLGDAGKKIHSARSRNDQVLVDVKLYLRHEIEMLVQAVEPFFQLLIRQSEQFKQYLLPGYTHLQLAMPSSFGLWFGAYAESLVDDMTTLQAAFKVVNKNPLGSAAGYGSSFPINRTLTTQLLGFADLNYNVVYAQMGRGKAERITAMALANLADTLARLSMDACLYLNQNFDFISFPAELTTGSSIMPHKKNPDVFELIRSHCNRIKALPNEIMLMTANLPSGYHRDLQLLKEHLFPAFQTLKDCIQMATLMLDNIRIKENILADEKYKYAFSVEEVNKLVLGGVPFRDAYKQVGIDIEEGKFTYSTALNHVHEGSIGNLCNDKIAGMMREAIDGFGFEKVHKAVDTLIKG</sequence>
<dbReference type="PROSITE" id="PS00163">
    <property type="entry name" value="FUMARATE_LYASES"/>
    <property type="match status" value="1"/>
</dbReference>
<dbReference type="RefSeq" id="WP_092723083.1">
    <property type="nucleotide sequence ID" value="NZ_FNNO01000004.1"/>
</dbReference>
<keyword evidence="7" id="KW-0456">Lyase</keyword>
<dbReference type="PANTHER" id="PTHR43814:SF1">
    <property type="entry name" value="ARGININOSUCCINATE LYASE"/>
    <property type="match status" value="1"/>
</dbReference>
<dbReference type="PRINTS" id="PR00145">
    <property type="entry name" value="ARGSUCLYASE"/>
</dbReference>
<dbReference type="GO" id="GO:0042450">
    <property type="term" value="P:L-arginine biosynthetic process via ornithine"/>
    <property type="evidence" value="ECO:0007669"/>
    <property type="project" value="UniProtKB-UniRule"/>
</dbReference>
<feature type="domain" description="Fumarate lyase N-terminal" evidence="6">
    <location>
        <begin position="35"/>
        <end position="299"/>
    </location>
</feature>
<dbReference type="EC" id="4.3.2.1" evidence="3 5"/>
<dbReference type="EMBL" id="FNNO01000004">
    <property type="protein sequence ID" value="SDW61067.1"/>
    <property type="molecule type" value="Genomic_DNA"/>
</dbReference>
<dbReference type="InterPro" id="IPR008948">
    <property type="entry name" value="L-Aspartase-like"/>
</dbReference>
<accession>A0A8X8IEH8</accession>
<organism evidence="7 8">
    <name type="scientific">Hydrobacter penzbergensis</name>
    <dbReference type="NCBI Taxonomy" id="1235997"/>
    <lineage>
        <taxon>Bacteria</taxon>
        <taxon>Pseudomonadati</taxon>
        <taxon>Bacteroidota</taxon>
        <taxon>Chitinophagia</taxon>
        <taxon>Chitinophagales</taxon>
        <taxon>Chitinophagaceae</taxon>
        <taxon>Hydrobacter</taxon>
    </lineage>
</organism>
<comment type="catalytic activity">
    <reaction evidence="1">
        <text>2-(N(omega)-L-arginino)succinate = fumarate + L-arginine</text>
        <dbReference type="Rhea" id="RHEA:24020"/>
        <dbReference type="ChEBI" id="CHEBI:29806"/>
        <dbReference type="ChEBI" id="CHEBI:32682"/>
        <dbReference type="ChEBI" id="CHEBI:57472"/>
        <dbReference type="EC" id="4.3.2.1"/>
    </reaction>
</comment>
<dbReference type="InterPro" id="IPR022761">
    <property type="entry name" value="Fumarate_lyase_N"/>
</dbReference>
<dbReference type="CDD" id="cd01359">
    <property type="entry name" value="Argininosuccinate_lyase"/>
    <property type="match status" value="1"/>
</dbReference>
<evidence type="ECO:0000259" key="6">
    <source>
        <dbReference type="Pfam" id="PF00206"/>
    </source>
</evidence>
<reference evidence="7 8" key="1">
    <citation type="submission" date="2016-10" db="EMBL/GenBank/DDBJ databases">
        <authorList>
            <person name="Varghese N."/>
            <person name="Submissions S."/>
        </authorList>
    </citation>
    <scope>NUCLEOTIDE SEQUENCE [LARGE SCALE GENOMIC DNA]</scope>
    <source>
        <strain evidence="7 8">DSM 25353</strain>
    </source>
</reference>
<evidence type="ECO:0000256" key="3">
    <source>
        <dbReference type="ARBA" id="ARBA00012338"/>
    </source>
</evidence>
<dbReference type="Pfam" id="PF00206">
    <property type="entry name" value="Lyase_1"/>
    <property type="match status" value="1"/>
</dbReference>
<keyword evidence="4" id="KW-0028">Amino-acid biosynthesis</keyword>
<dbReference type="GO" id="GO:0005829">
    <property type="term" value="C:cytosol"/>
    <property type="evidence" value="ECO:0007669"/>
    <property type="project" value="TreeGrafter"/>
</dbReference>
<evidence type="ECO:0000313" key="8">
    <source>
        <dbReference type="Proteomes" id="UP000198711"/>
    </source>
</evidence>
<dbReference type="PANTHER" id="PTHR43814">
    <property type="entry name" value="ARGININOSUCCINATE LYASE"/>
    <property type="match status" value="1"/>
</dbReference>
<dbReference type="GO" id="GO:0004056">
    <property type="term" value="F:argininosuccinate lyase activity"/>
    <property type="evidence" value="ECO:0007669"/>
    <property type="project" value="UniProtKB-UniRule"/>
</dbReference>
<keyword evidence="8" id="KW-1185">Reference proteome</keyword>
<comment type="caution">
    <text evidence="7">The sequence shown here is derived from an EMBL/GenBank/DDBJ whole genome shotgun (WGS) entry which is preliminary data.</text>
</comment>
<dbReference type="PRINTS" id="PR00149">
    <property type="entry name" value="FUMRATELYASE"/>
</dbReference>